<comment type="caution">
    <text evidence="2">The sequence shown here is derived from an EMBL/GenBank/DDBJ whole genome shotgun (WGS) entry which is preliminary data.</text>
</comment>
<accession>A0A259U0I4</accession>
<evidence type="ECO:0000256" key="1">
    <source>
        <dbReference type="SAM" id="MobiDB-lite"/>
    </source>
</evidence>
<dbReference type="EMBL" id="MQWB01000001">
    <property type="protein sequence ID" value="OZC03535.1"/>
    <property type="molecule type" value="Genomic_DNA"/>
</dbReference>
<evidence type="ECO:0000313" key="2">
    <source>
        <dbReference type="EMBL" id="OZC03535.1"/>
    </source>
</evidence>
<protein>
    <submittedName>
        <fullName evidence="2">Uncharacterized protein</fullName>
    </submittedName>
</protein>
<proteinExistence type="predicted"/>
<dbReference type="OrthoDB" id="4193407at2"/>
<keyword evidence="3" id="KW-1185">Reference proteome</keyword>
<sequence length="250" mass="27210">MSIRRPSLATVVLTPTALAAGAALGLWLYKRWGYSVDSEETDVPTVDAPPEAEGPEIQHAEDGEGPRFHRTYRVRIAGAEHTPEALMKRIGQDLSPYVAPEVARFEKTKGAKTVLAAGDEFMVHINAPWNGPVRVVEAEPTRFRLATLEGHMEAGQIEFRAETAPEASGETAPDDGADAGPNAASGADLVFTIESWARSRDMWVHLVYDGLGTAKSMQQAMWTYFCARVADECGGEIVGEIEVRTEREEA</sequence>
<dbReference type="AlphaFoldDB" id="A0A259U0I4"/>
<dbReference type="InParanoid" id="A0A259U0I4"/>
<gene>
    <name evidence="2" type="ORF">BSZ36_11415</name>
</gene>
<dbReference type="Proteomes" id="UP000216446">
    <property type="component" value="Unassembled WGS sequence"/>
</dbReference>
<evidence type="ECO:0000313" key="3">
    <source>
        <dbReference type="Proteomes" id="UP000216446"/>
    </source>
</evidence>
<name>A0A259U0I4_9BACT</name>
<feature type="region of interest" description="Disordered" evidence="1">
    <location>
        <begin position="163"/>
        <end position="183"/>
    </location>
</feature>
<feature type="compositionally biased region" description="Basic and acidic residues" evidence="1">
    <location>
        <begin position="56"/>
        <end position="65"/>
    </location>
</feature>
<reference evidence="2 3" key="1">
    <citation type="submission" date="2016-11" db="EMBL/GenBank/DDBJ databases">
        <title>Study of marine rhodopsin-containing bacteria.</title>
        <authorList>
            <person name="Yoshizawa S."/>
            <person name="Kumagai Y."/>
            <person name="Kogure K."/>
        </authorList>
    </citation>
    <scope>NUCLEOTIDE SEQUENCE [LARGE SCALE GENOMIC DNA]</scope>
    <source>
        <strain evidence="2 3">SG-29</strain>
    </source>
</reference>
<feature type="region of interest" description="Disordered" evidence="1">
    <location>
        <begin position="40"/>
        <end position="65"/>
    </location>
</feature>
<organism evidence="2 3">
    <name type="scientific">Rubricoccus marinus</name>
    <dbReference type="NCBI Taxonomy" id="716817"/>
    <lineage>
        <taxon>Bacteria</taxon>
        <taxon>Pseudomonadati</taxon>
        <taxon>Rhodothermota</taxon>
        <taxon>Rhodothermia</taxon>
        <taxon>Rhodothermales</taxon>
        <taxon>Rubricoccaceae</taxon>
        <taxon>Rubricoccus</taxon>
    </lineage>
</organism>
<dbReference type="RefSeq" id="WP_094549005.1">
    <property type="nucleotide sequence ID" value="NZ_MQWB01000001.1"/>
</dbReference>